<evidence type="ECO:0000313" key="1">
    <source>
        <dbReference type="EMBL" id="MCF2651562.1"/>
    </source>
</evidence>
<comment type="caution">
    <text evidence="1">The sequence shown here is derived from an EMBL/GenBank/DDBJ whole genome shotgun (WGS) entry which is preliminary data.</text>
</comment>
<name>A0ABS9CK95_9FIRM</name>
<gene>
    <name evidence="1" type="ORF">JQM67_02960</name>
</gene>
<accession>A0ABS9CK95</accession>
<evidence type="ECO:0008006" key="3">
    <source>
        <dbReference type="Google" id="ProtNLM"/>
    </source>
</evidence>
<evidence type="ECO:0000313" key="2">
    <source>
        <dbReference type="Proteomes" id="UP001299220"/>
    </source>
</evidence>
<dbReference type="EMBL" id="JAFBIT010000001">
    <property type="protein sequence ID" value="MCF2651562.1"/>
    <property type="molecule type" value="Genomic_DNA"/>
</dbReference>
<dbReference type="Proteomes" id="UP001299220">
    <property type="component" value="Unassembled WGS sequence"/>
</dbReference>
<sequence>MLQIIPMEDKDREEAISRATEGAGADARVLVMTDGETELGYAVAAVREKTLVLYGFSVSGRTDFTGEKPDMETVFILDTLMRSAASFGEVNGAEKIETAFPDFFDFFKLRGFTVLETHTETPMSTIVRYE</sequence>
<proteinExistence type="predicted"/>
<keyword evidence="2" id="KW-1185">Reference proteome</keyword>
<dbReference type="RefSeq" id="WP_235322574.1">
    <property type="nucleotide sequence ID" value="NZ_JAFBIT010000001.1"/>
</dbReference>
<protein>
    <recommendedName>
        <fullName evidence="3">N-acetyltransferase domain-containing protein</fullName>
    </recommendedName>
</protein>
<reference evidence="1 2" key="1">
    <citation type="submission" date="2020-12" db="EMBL/GenBank/DDBJ databases">
        <title>Whole genome sequences of gut porcine anaerobes.</title>
        <authorList>
            <person name="Kubasova T."/>
            <person name="Jahodarova E."/>
            <person name="Rychlik I."/>
        </authorList>
    </citation>
    <scope>NUCLEOTIDE SEQUENCE [LARGE SCALE GENOMIC DNA]</scope>
    <source>
        <strain evidence="1 2">An867</strain>
    </source>
</reference>
<organism evidence="1 2">
    <name type="scientific">Anaeromassilibacillus senegalensis</name>
    <dbReference type="NCBI Taxonomy" id="1673717"/>
    <lineage>
        <taxon>Bacteria</taxon>
        <taxon>Bacillati</taxon>
        <taxon>Bacillota</taxon>
        <taxon>Clostridia</taxon>
        <taxon>Eubacteriales</taxon>
        <taxon>Acutalibacteraceae</taxon>
        <taxon>Anaeromassilibacillus</taxon>
    </lineage>
</organism>